<dbReference type="STRING" id="75743.A0A401PFF0"/>
<dbReference type="Pfam" id="PF00538">
    <property type="entry name" value="Linker_histone"/>
    <property type="match status" value="1"/>
</dbReference>
<dbReference type="AlphaFoldDB" id="A0A401PFF0"/>
<accession>A0A401PFF0</accession>
<evidence type="ECO:0000259" key="1">
    <source>
        <dbReference type="Pfam" id="PF00538"/>
    </source>
</evidence>
<organism evidence="2 3">
    <name type="scientific">Scyliorhinus torazame</name>
    <name type="common">Cloudy catshark</name>
    <name type="synonym">Catulus torazame</name>
    <dbReference type="NCBI Taxonomy" id="75743"/>
    <lineage>
        <taxon>Eukaryota</taxon>
        <taxon>Metazoa</taxon>
        <taxon>Chordata</taxon>
        <taxon>Craniata</taxon>
        <taxon>Vertebrata</taxon>
        <taxon>Chondrichthyes</taxon>
        <taxon>Elasmobranchii</taxon>
        <taxon>Galeomorphii</taxon>
        <taxon>Galeoidea</taxon>
        <taxon>Carcharhiniformes</taxon>
        <taxon>Scyliorhinidae</taxon>
        <taxon>Scyliorhinus</taxon>
    </lineage>
</organism>
<feature type="domain" description="H15" evidence="1">
    <location>
        <begin position="29"/>
        <end position="80"/>
    </location>
</feature>
<evidence type="ECO:0000313" key="2">
    <source>
        <dbReference type="EMBL" id="GCB71835.1"/>
    </source>
</evidence>
<dbReference type="GO" id="GO:0000786">
    <property type="term" value="C:nucleosome"/>
    <property type="evidence" value="ECO:0007669"/>
    <property type="project" value="InterPro"/>
</dbReference>
<evidence type="ECO:0000313" key="3">
    <source>
        <dbReference type="Proteomes" id="UP000288216"/>
    </source>
</evidence>
<dbReference type="SUPFAM" id="SSF46785">
    <property type="entry name" value="Winged helix' DNA-binding domain"/>
    <property type="match status" value="1"/>
</dbReference>
<dbReference type="Proteomes" id="UP000288216">
    <property type="component" value="Unassembled WGS sequence"/>
</dbReference>
<dbReference type="Gene3D" id="1.10.10.10">
    <property type="entry name" value="Winged helix-like DNA-binding domain superfamily/Winged helix DNA-binding domain"/>
    <property type="match status" value="1"/>
</dbReference>
<dbReference type="GO" id="GO:0003677">
    <property type="term" value="F:DNA binding"/>
    <property type="evidence" value="ECO:0007669"/>
    <property type="project" value="InterPro"/>
</dbReference>
<reference evidence="2 3" key="1">
    <citation type="journal article" date="2018" name="Nat. Ecol. Evol.">
        <title>Shark genomes provide insights into elasmobranch evolution and the origin of vertebrates.</title>
        <authorList>
            <person name="Hara Y"/>
            <person name="Yamaguchi K"/>
            <person name="Onimaru K"/>
            <person name="Kadota M"/>
            <person name="Koyanagi M"/>
            <person name="Keeley SD"/>
            <person name="Tatsumi K"/>
            <person name="Tanaka K"/>
            <person name="Motone F"/>
            <person name="Kageyama Y"/>
            <person name="Nozu R"/>
            <person name="Adachi N"/>
            <person name="Nishimura O"/>
            <person name="Nakagawa R"/>
            <person name="Tanegashima C"/>
            <person name="Kiyatake I"/>
            <person name="Matsumoto R"/>
            <person name="Murakumo K"/>
            <person name="Nishida K"/>
            <person name="Terakita A"/>
            <person name="Kuratani S"/>
            <person name="Sato K"/>
            <person name="Hyodo S Kuraku.S."/>
        </authorList>
    </citation>
    <scope>NUCLEOTIDE SEQUENCE [LARGE SCALE GENOMIC DNA]</scope>
</reference>
<dbReference type="InterPro" id="IPR005818">
    <property type="entry name" value="Histone_H1/H5_H15"/>
</dbReference>
<protein>
    <recommendedName>
        <fullName evidence="1">H15 domain-containing protein</fullName>
    </recommendedName>
</protein>
<keyword evidence="3" id="KW-1185">Reference proteome</keyword>
<dbReference type="EMBL" id="BFAA01001990">
    <property type="protein sequence ID" value="GCB71835.1"/>
    <property type="molecule type" value="Genomic_DNA"/>
</dbReference>
<dbReference type="GO" id="GO:0006334">
    <property type="term" value="P:nucleosome assembly"/>
    <property type="evidence" value="ECO:0007669"/>
    <property type="project" value="InterPro"/>
</dbReference>
<dbReference type="InterPro" id="IPR036390">
    <property type="entry name" value="WH_DNA-bd_sf"/>
</dbReference>
<dbReference type="OMA" id="CHLHRAR"/>
<comment type="caution">
    <text evidence="2">The sequence shown here is derived from an EMBL/GenBank/DDBJ whole genome shotgun (WGS) entry which is preliminary data.</text>
</comment>
<name>A0A401PFF0_SCYTO</name>
<gene>
    <name evidence="2" type="ORF">scyTo_0006086</name>
</gene>
<proteinExistence type="predicted"/>
<dbReference type="InterPro" id="IPR036388">
    <property type="entry name" value="WH-like_DNA-bd_sf"/>
</dbReference>
<sequence length="81" mass="9019">MSDSAATDKALKMKKVVPRKKQEGPWLGELLLKIVVESGDRKGISLQAIKKMLWSKGLDVDKLGTQIKQSVRRNVDKDTLA</sequence>
<dbReference type="OrthoDB" id="10070184at2759"/>